<evidence type="ECO:0000256" key="1">
    <source>
        <dbReference type="ARBA" id="ARBA00004123"/>
    </source>
</evidence>
<dbReference type="EMBL" id="OZ034820">
    <property type="protein sequence ID" value="CAL1403830.1"/>
    <property type="molecule type" value="Genomic_DNA"/>
</dbReference>
<reference evidence="8 9" key="1">
    <citation type="submission" date="2024-04" db="EMBL/GenBank/DDBJ databases">
        <authorList>
            <person name="Fracassetti M."/>
        </authorList>
    </citation>
    <scope>NUCLEOTIDE SEQUENCE [LARGE SCALE GENOMIC DNA]</scope>
</reference>
<dbReference type="Proteomes" id="UP001497516">
    <property type="component" value="Chromosome 7"/>
</dbReference>
<name>A0AAV2FZN4_9ROSI</name>
<dbReference type="InterPro" id="IPR006458">
    <property type="entry name" value="Ovate_C"/>
</dbReference>
<keyword evidence="9" id="KW-1185">Reference proteome</keyword>
<keyword evidence="5 6" id="KW-0539">Nucleus</keyword>
<dbReference type="Pfam" id="PF04844">
    <property type="entry name" value="Ovate"/>
    <property type="match status" value="1"/>
</dbReference>
<dbReference type="InterPro" id="IPR038933">
    <property type="entry name" value="Ovate"/>
</dbReference>
<evidence type="ECO:0000256" key="3">
    <source>
        <dbReference type="ARBA" id="ARBA00023015"/>
    </source>
</evidence>
<evidence type="ECO:0000313" key="9">
    <source>
        <dbReference type="Proteomes" id="UP001497516"/>
    </source>
</evidence>
<dbReference type="PROSITE" id="PS51754">
    <property type="entry name" value="OVATE"/>
    <property type="match status" value="1"/>
</dbReference>
<comment type="function">
    <text evidence="6">Transcriptional repressor that regulates multiple aspects of plant growth and development.</text>
</comment>
<dbReference type="PANTHER" id="PTHR33057:SF113">
    <property type="entry name" value="TRANSCRIPTION REPRESSOR"/>
    <property type="match status" value="1"/>
</dbReference>
<keyword evidence="3 6" id="KW-0805">Transcription regulation</keyword>
<dbReference type="NCBIfam" id="TIGR01568">
    <property type="entry name" value="A_thal_3678"/>
    <property type="match status" value="1"/>
</dbReference>
<gene>
    <name evidence="8" type="ORF">LTRI10_LOCUS43735</name>
</gene>
<evidence type="ECO:0000256" key="4">
    <source>
        <dbReference type="ARBA" id="ARBA00023163"/>
    </source>
</evidence>
<proteinExistence type="predicted"/>
<evidence type="ECO:0000313" key="8">
    <source>
        <dbReference type="EMBL" id="CAL1403830.1"/>
    </source>
</evidence>
<protein>
    <recommendedName>
        <fullName evidence="6">Transcription repressor</fullName>
    </recommendedName>
    <alternativeName>
        <fullName evidence="6">Ovate family protein</fullName>
    </alternativeName>
</protein>
<keyword evidence="4 6" id="KW-0804">Transcription</keyword>
<dbReference type="GO" id="GO:0005634">
    <property type="term" value="C:nucleus"/>
    <property type="evidence" value="ECO:0007669"/>
    <property type="project" value="UniProtKB-SubCell"/>
</dbReference>
<feature type="domain" description="OVATE" evidence="7">
    <location>
        <begin position="99"/>
        <end position="159"/>
    </location>
</feature>
<comment type="subcellular location">
    <subcellularLocation>
        <location evidence="1 6">Nucleus</location>
    </subcellularLocation>
</comment>
<sequence length="168" mass="18818">MGFFQMKHRAKMVNKFRLLFFLSTPKKGTDLQPSQATAADCCSKDVLDSGNNQQEEELVVGRISVKEYLRPSERLVFEPAGSTRSILEAAKVPFPDCVVAAVDTGDPRADFRASMEEMVEELRLDGAEQLAELLAWYLRMNARENRCYIVEAFVEMFAGSSVLALPCL</sequence>
<evidence type="ECO:0000256" key="6">
    <source>
        <dbReference type="RuleBase" id="RU367028"/>
    </source>
</evidence>
<evidence type="ECO:0000256" key="5">
    <source>
        <dbReference type="ARBA" id="ARBA00023242"/>
    </source>
</evidence>
<evidence type="ECO:0000259" key="7">
    <source>
        <dbReference type="PROSITE" id="PS51754"/>
    </source>
</evidence>
<dbReference type="GO" id="GO:0045892">
    <property type="term" value="P:negative regulation of DNA-templated transcription"/>
    <property type="evidence" value="ECO:0007669"/>
    <property type="project" value="UniProtKB-UniRule"/>
</dbReference>
<organism evidence="8 9">
    <name type="scientific">Linum trigynum</name>
    <dbReference type="NCBI Taxonomy" id="586398"/>
    <lineage>
        <taxon>Eukaryota</taxon>
        <taxon>Viridiplantae</taxon>
        <taxon>Streptophyta</taxon>
        <taxon>Embryophyta</taxon>
        <taxon>Tracheophyta</taxon>
        <taxon>Spermatophyta</taxon>
        <taxon>Magnoliopsida</taxon>
        <taxon>eudicotyledons</taxon>
        <taxon>Gunneridae</taxon>
        <taxon>Pentapetalae</taxon>
        <taxon>rosids</taxon>
        <taxon>fabids</taxon>
        <taxon>Malpighiales</taxon>
        <taxon>Linaceae</taxon>
        <taxon>Linum</taxon>
    </lineage>
</organism>
<evidence type="ECO:0000256" key="2">
    <source>
        <dbReference type="ARBA" id="ARBA00022491"/>
    </source>
</evidence>
<keyword evidence="2 6" id="KW-0678">Repressor</keyword>
<dbReference type="PANTHER" id="PTHR33057">
    <property type="entry name" value="TRANSCRIPTION REPRESSOR OFP7-RELATED"/>
    <property type="match status" value="1"/>
</dbReference>
<accession>A0AAV2FZN4</accession>
<dbReference type="AlphaFoldDB" id="A0AAV2FZN4"/>